<organism evidence="4 5">
    <name type="scientific">Aphanomyces stellatus</name>
    <dbReference type="NCBI Taxonomy" id="120398"/>
    <lineage>
        <taxon>Eukaryota</taxon>
        <taxon>Sar</taxon>
        <taxon>Stramenopiles</taxon>
        <taxon>Oomycota</taxon>
        <taxon>Saprolegniomycetes</taxon>
        <taxon>Saprolegniales</taxon>
        <taxon>Verrucalvaceae</taxon>
        <taxon>Aphanomyces</taxon>
    </lineage>
</organism>
<gene>
    <name evidence="4" type="primary">Aste57867_2720</name>
    <name evidence="3" type="ORF">As57867_002713</name>
    <name evidence="4" type="ORF">ASTE57867_2720</name>
</gene>
<evidence type="ECO:0000259" key="2">
    <source>
        <dbReference type="Pfam" id="PF24964"/>
    </source>
</evidence>
<dbReference type="InterPro" id="IPR036397">
    <property type="entry name" value="RNaseH_sf"/>
</dbReference>
<protein>
    <submittedName>
        <fullName evidence="4">Aste57867_2720 protein</fullName>
    </submittedName>
</protein>
<accession>A0A485KCF4</accession>
<dbReference type="EMBL" id="VJMH01000370">
    <property type="protein sequence ID" value="KAF0716674.1"/>
    <property type="molecule type" value="Genomic_DNA"/>
</dbReference>
<dbReference type="OrthoDB" id="155409at2759"/>
<keyword evidence="5" id="KW-1185">Reference proteome</keyword>
<dbReference type="EMBL" id="CAADRA010000370">
    <property type="protein sequence ID" value="VFT79913.1"/>
    <property type="molecule type" value="Genomic_DNA"/>
</dbReference>
<dbReference type="PANTHER" id="PTHR47169">
    <property type="entry name" value="OS01G0541250 PROTEIN"/>
    <property type="match status" value="1"/>
</dbReference>
<reference evidence="4 5" key="1">
    <citation type="submission" date="2019-03" db="EMBL/GenBank/DDBJ databases">
        <authorList>
            <person name="Gaulin E."/>
            <person name="Dumas B."/>
        </authorList>
    </citation>
    <scope>NUCLEOTIDE SEQUENCE [LARGE SCALE GENOMIC DNA]</scope>
    <source>
        <strain evidence="4">CBS 568.67</strain>
    </source>
</reference>
<evidence type="ECO:0000313" key="3">
    <source>
        <dbReference type="EMBL" id="KAF0716674.1"/>
    </source>
</evidence>
<evidence type="ECO:0000313" key="4">
    <source>
        <dbReference type="EMBL" id="VFT79913.1"/>
    </source>
</evidence>
<evidence type="ECO:0000313" key="5">
    <source>
        <dbReference type="Proteomes" id="UP000332933"/>
    </source>
</evidence>
<dbReference type="Proteomes" id="UP000332933">
    <property type="component" value="Unassembled WGS sequence"/>
</dbReference>
<dbReference type="InterPro" id="IPR056671">
    <property type="entry name" value="DUF7769"/>
</dbReference>
<dbReference type="GO" id="GO:0003676">
    <property type="term" value="F:nucleic acid binding"/>
    <property type="evidence" value="ECO:0007669"/>
    <property type="project" value="InterPro"/>
</dbReference>
<name>A0A485KCF4_9STRA</name>
<feature type="region of interest" description="Disordered" evidence="1">
    <location>
        <begin position="1"/>
        <end position="22"/>
    </location>
</feature>
<sequence length="469" mass="52372">MPSCPYPASRGHPAPSKGGRNLSDEQRRAVYEMLLELAVDGVLPRGAFTNTAHRIGCNWQTISRLWSQARSSLAQGAAVADIAAKMKGKPLHIHILCIFTIIEYHRYLYLGNCGRRPTRTQADIKAAIKAVPQHDRQTLRALAESCKIPKTTIKRHMDKEESTLKARSSRLKPLLTEANAKDRLKYALSFLRPALCGNHVFVNMYDQVHVDEKWFFITKVNRKFYVYDDEEVALRAAKSKKFITKVMFLAAVARPRHDTHRNCAFDGKIGMWPFVEQSIAKRTSKNRPKGSIETKPLSVDGVVYKSMIINKVVPAIQAKFPVGNQPNGVFIQQDNAGPHTCVTTKFLRAHGVSGISMTCQPANSPDFNVLDLGFFNAIQNLQQKKPSRSIDQLIDAVTLAFDEMPIESLAKTFITLQSVMERAMEVNGGNNYKLPHLHKDKCIDDLASFNVACAPSTHQAALLHLNSLA</sequence>
<evidence type="ECO:0000256" key="1">
    <source>
        <dbReference type="SAM" id="MobiDB-lite"/>
    </source>
</evidence>
<dbReference type="AlphaFoldDB" id="A0A485KCF4"/>
<proteinExistence type="predicted"/>
<dbReference type="PANTHER" id="PTHR47169:SF2">
    <property type="entry name" value="OS01G0541250 PROTEIN"/>
    <property type="match status" value="1"/>
</dbReference>
<feature type="domain" description="DUF7769" evidence="2">
    <location>
        <begin position="22"/>
        <end position="76"/>
    </location>
</feature>
<dbReference type="Gene3D" id="3.30.420.10">
    <property type="entry name" value="Ribonuclease H-like superfamily/Ribonuclease H"/>
    <property type="match status" value="1"/>
</dbReference>
<dbReference type="Pfam" id="PF24964">
    <property type="entry name" value="DUF7769"/>
    <property type="match status" value="1"/>
</dbReference>
<reference evidence="3" key="2">
    <citation type="submission" date="2019-06" db="EMBL/GenBank/DDBJ databases">
        <title>Genomics analysis of Aphanomyces spp. identifies a new class of oomycete effector associated with host adaptation.</title>
        <authorList>
            <person name="Gaulin E."/>
        </authorList>
    </citation>
    <scope>NUCLEOTIDE SEQUENCE</scope>
    <source>
        <strain evidence="3">CBS 578.67</strain>
    </source>
</reference>